<name>A0A2X4TQS4_9NOCA</name>
<evidence type="ECO:0000256" key="5">
    <source>
        <dbReference type="ARBA" id="ARBA00022516"/>
    </source>
</evidence>
<evidence type="ECO:0000313" key="15">
    <source>
        <dbReference type="Proteomes" id="UP000249091"/>
    </source>
</evidence>
<feature type="domain" description="O-acyltransferase WSD1 C-terminal" evidence="13">
    <location>
        <begin position="317"/>
        <end position="462"/>
    </location>
</feature>
<dbReference type="GO" id="GO:0051701">
    <property type="term" value="P:biological process involved in interaction with host"/>
    <property type="evidence" value="ECO:0007669"/>
    <property type="project" value="TreeGrafter"/>
</dbReference>
<sequence length="469" mass="50568">MGGAVGIMPVTDSVFLLAESREHPMHVGSLEIFTPPEGAGPDYVSDLYAKFLETEVVDEVFRKRPGHPVSSLGYLWWSVDEDVDLEYHVRHSALPVSGRSTDLFALVSRLHGTLLDRHRPLWEMYLVEGVEGGRFAVYTKTHHSLMDGVTALRLLHRTLDPDPDSEARVPWNLPERARPRTAHTAAAPANGLAPVPAALLVAARGLAGDAAEAAAGVWRVARTVLGQRSVALPFEAPRSIFNVPIGGARRFASQSWPLDRIARVRDEADASFNDVVLAMCSGALRAFLLELDALPEDPLVAMVPVSLRTAERIDAGGNSVGVTLCNLGTDSPDPVERLRVIRASMSEGKALFHGLTPVEALVWSAANIAPLGLAPVPGFVRLTPPPFNLIISNVPGPREPLYWQGSRLEGVYPTSVVLDGQALNITVTTTAGSLDVGIVGCRRTLPTLPRLLAHLEQSLTDLEKAFAPE</sequence>
<dbReference type="InterPro" id="IPR045034">
    <property type="entry name" value="O-acyltransferase_WSD1-like"/>
</dbReference>
<dbReference type="GO" id="GO:0071731">
    <property type="term" value="P:response to nitric oxide"/>
    <property type="evidence" value="ECO:0007669"/>
    <property type="project" value="TreeGrafter"/>
</dbReference>
<evidence type="ECO:0000259" key="12">
    <source>
        <dbReference type="Pfam" id="PF03007"/>
    </source>
</evidence>
<organism evidence="14 15">
    <name type="scientific">Rhodococcus coprophilus</name>
    <dbReference type="NCBI Taxonomy" id="38310"/>
    <lineage>
        <taxon>Bacteria</taxon>
        <taxon>Bacillati</taxon>
        <taxon>Actinomycetota</taxon>
        <taxon>Actinomycetes</taxon>
        <taxon>Mycobacteriales</taxon>
        <taxon>Nocardiaceae</taxon>
        <taxon>Rhodococcus</taxon>
    </lineage>
</organism>
<dbReference type="InterPro" id="IPR004255">
    <property type="entry name" value="O-acyltransferase_WSD1_N"/>
</dbReference>
<dbReference type="AlphaFoldDB" id="A0A2X4TQS4"/>
<keyword evidence="15" id="KW-1185">Reference proteome</keyword>
<keyword evidence="7 11" id="KW-0319">Glycerol metabolism</keyword>
<evidence type="ECO:0000256" key="11">
    <source>
        <dbReference type="RuleBase" id="RU361241"/>
    </source>
</evidence>
<evidence type="ECO:0000256" key="6">
    <source>
        <dbReference type="ARBA" id="ARBA00022679"/>
    </source>
</evidence>
<evidence type="ECO:0000256" key="8">
    <source>
        <dbReference type="ARBA" id="ARBA00023098"/>
    </source>
</evidence>
<comment type="catalytic activity">
    <reaction evidence="10 11">
        <text>an acyl-CoA + a 1,2-diacyl-sn-glycerol = a triacyl-sn-glycerol + CoA</text>
        <dbReference type="Rhea" id="RHEA:10868"/>
        <dbReference type="ChEBI" id="CHEBI:17815"/>
        <dbReference type="ChEBI" id="CHEBI:57287"/>
        <dbReference type="ChEBI" id="CHEBI:58342"/>
        <dbReference type="ChEBI" id="CHEBI:64615"/>
        <dbReference type="EC" id="2.3.1.20"/>
    </reaction>
</comment>
<evidence type="ECO:0000256" key="4">
    <source>
        <dbReference type="ARBA" id="ARBA00013244"/>
    </source>
</evidence>
<keyword evidence="5 11" id="KW-0444">Lipid biosynthesis</keyword>
<keyword evidence="6 11" id="KW-0808">Transferase</keyword>
<evidence type="ECO:0000256" key="3">
    <source>
        <dbReference type="ARBA" id="ARBA00009587"/>
    </source>
</evidence>
<feature type="domain" description="O-acyltransferase WSD1-like N-terminal" evidence="12">
    <location>
        <begin position="11"/>
        <end position="276"/>
    </location>
</feature>
<dbReference type="Pfam" id="PF03007">
    <property type="entry name" value="WS_DGAT_cat"/>
    <property type="match status" value="1"/>
</dbReference>
<evidence type="ECO:0000256" key="7">
    <source>
        <dbReference type="ARBA" id="ARBA00022798"/>
    </source>
</evidence>
<dbReference type="PANTHER" id="PTHR31650:SF1">
    <property type="entry name" value="WAX ESTER SYNTHASE_DIACYLGLYCEROL ACYLTRANSFERASE 4-RELATED"/>
    <property type="match status" value="1"/>
</dbReference>
<dbReference type="Proteomes" id="UP000249091">
    <property type="component" value="Chromosome 1"/>
</dbReference>
<dbReference type="GO" id="GO:0006071">
    <property type="term" value="P:glycerol metabolic process"/>
    <property type="evidence" value="ECO:0007669"/>
    <property type="project" value="UniProtKB-KW"/>
</dbReference>
<dbReference type="UniPathway" id="UPA00282"/>
<keyword evidence="9 11" id="KW-0012">Acyltransferase</keyword>
<dbReference type="InterPro" id="IPR009721">
    <property type="entry name" value="O-acyltransferase_WSD1_C"/>
</dbReference>
<dbReference type="GO" id="GO:0004144">
    <property type="term" value="F:diacylglycerol O-acyltransferase activity"/>
    <property type="evidence" value="ECO:0007669"/>
    <property type="project" value="UniProtKB-EC"/>
</dbReference>
<dbReference type="KEGG" id="rcr:NCTC10994_01232"/>
<accession>A0A2X4TQS4</accession>
<protein>
    <recommendedName>
        <fullName evidence="4 11">Diacylglycerol O-acyltransferase</fullName>
        <ecNumber evidence="4 11">2.3.1.20</ecNumber>
    </recommendedName>
</protein>
<dbReference type="GO" id="GO:0019432">
    <property type="term" value="P:triglyceride biosynthetic process"/>
    <property type="evidence" value="ECO:0007669"/>
    <property type="project" value="UniProtKB-UniPathway"/>
</dbReference>
<keyword evidence="8 11" id="KW-0443">Lipid metabolism</keyword>
<comment type="pathway">
    <text evidence="1 11">Glycerolipid metabolism; triacylglycerol biosynthesis.</text>
</comment>
<evidence type="ECO:0000256" key="1">
    <source>
        <dbReference type="ARBA" id="ARBA00004771"/>
    </source>
</evidence>
<dbReference type="InterPro" id="IPR014292">
    <property type="entry name" value="Acyl_transf_WS/DGAT"/>
</dbReference>
<dbReference type="SUPFAM" id="SSF52777">
    <property type="entry name" value="CoA-dependent acyltransferases"/>
    <property type="match status" value="1"/>
</dbReference>
<gene>
    <name evidence="14" type="primary">tgs2_2</name>
    <name evidence="14" type="ORF">NCTC10994_01232</name>
</gene>
<evidence type="ECO:0000313" key="14">
    <source>
        <dbReference type="EMBL" id="SQI29756.1"/>
    </source>
</evidence>
<evidence type="ECO:0000256" key="10">
    <source>
        <dbReference type="ARBA" id="ARBA00048109"/>
    </source>
</evidence>
<evidence type="ECO:0000259" key="13">
    <source>
        <dbReference type="Pfam" id="PF06974"/>
    </source>
</evidence>
<dbReference type="GO" id="GO:0005886">
    <property type="term" value="C:plasma membrane"/>
    <property type="evidence" value="ECO:0007669"/>
    <property type="project" value="TreeGrafter"/>
</dbReference>
<dbReference type="GO" id="GO:0001666">
    <property type="term" value="P:response to hypoxia"/>
    <property type="evidence" value="ECO:0007669"/>
    <property type="project" value="TreeGrafter"/>
</dbReference>
<dbReference type="NCBIfam" id="TIGR02946">
    <property type="entry name" value="acyl_WS_DGAT"/>
    <property type="match status" value="1"/>
</dbReference>
<dbReference type="STRING" id="1219011.GCA_001895045_02164"/>
<reference evidence="14 15" key="1">
    <citation type="submission" date="2018-06" db="EMBL/GenBank/DDBJ databases">
        <authorList>
            <consortium name="Pathogen Informatics"/>
            <person name="Doyle S."/>
        </authorList>
    </citation>
    <scope>NUCLEOTIDE SEQUENCE [LARGE SCALE GENOMIC DNA]</scope>
    <source>
        <strain evidence="14 15">NCTC10994</strain>
    </source>
</reference>
<dbReference type="PANTHER" id="PTHR31650">
    <property type="entry name" value="O-ACYLTRANSFERASE (WSD1-LIKE) FAMILY PROTEIN"/>
    <property type="match status" value="1"/>
</dbReference>
<evidence type="ECO:0000256" key="2">
    <source>
        <dbReference type="ARBA" id="ARBA00005189"/>
    </source>
</evidence>
<proteinExistence type="inferred from homology"/>
<evidence type="ECO:0000256" key="9">
    <source>
        <dbReference type="ARBA" id="ARBA00023315"/>
    </source>
</evidence>
<dbReference type="EC" id="2.3.1.20" evidence="4 11"/>
<dbReference type="EMBL" id="LS483468">
    <property type="protein sequence ID" value="SQI29756.1"/>
    <property type="molecule type" value="Genomic_DNA"/>
</dbReference>
<comment type="pathway">
    <text evidence="2">Lipid metabolism.</text>
</comment>
<dbReference type="Pfam" id="PF06974">
    <property type="entry name" value="WS_DGAT_C"/>
    <property type="match status" value="1"/>
</dbReference>
<comment type="similarity">
    <text evidence="3 11">Belongs to the long-chain O-acyltransferase family.</text>
</comment>